<dbReference type="InterPro" id="IPR016064">
    <property type="entry name" value="NAD/diacylglycerol_kinase_sf"/>
</dbReference>
<dbReference type="GO" id="GO:0005739">
    <property type="term" value="C:mitochondrion"/>
    <property type="evidence" value="ECO:0007669"/>
    <property type="project" value="TreeGrafter"/>
</dbReference>
<keyword evidence="3" id="KW-0808">Transferase</keyword>
<sequence>MRLQFVSTLVSALSNCRATRFRMPTRFYSTTTTPPPPSPRDASTEINFNPKRVLILTKLSRYEFEKLRHPDLANEHELEQLLKKRGSDYNTLLYHHYIHKGCEFRVVKAFQDFGVQTRLVSRFNYTQENIDWADLIVTTGGDGTFLMAACRIQDRQKPIVGFNTDPTRSIGYLCLAKKYSINVQDAVNKLFQNKFKWTLRKRMRITMIGESVYDSPVELHDQQLSQPEYRFFECLQEAVPTTPLTVGDEQFKNSKLKTRTLPVLALNEVYLGECVSARVSYFEVSTDTTPHGERIKTKNAGICIATGTGSTSWSHNISKISRQTVQEVLNLVDHELKGDLAAMQANPVLGQIASMQTSLSNEGMVDKITHAYNQALTFPPESGKMLYTIRDPVSHSTLPCASEIQPRSFAQRMEVKSRCFDACMVIDGGLSFSFNDGTTVIFEMFEEDALKTVVELEDDDEEGTRNGGTGGNGGFSHVRSFGI</sequence>
<keyword evidence="5" id="KW-0521">NADP</keyword>
<dbReference type="PANTHER" id="PTHR13158">
    <property type="match status" value="1"/>
</dbReference>
<evidence type="ECO:0000256" key="7">
    <source>
        <dbReference type="SAM" id="MobiDB-lite"/>
    </source>
</evidence>
<feature type="compositionally biased region" description="Gly residues" evidence="7">
    <location>
        <begin position="465"/>
        <end position="474"/>
    </location>
</feature>
<dbReference type="InterPro" id="IPR017437">
    <property type="entry name" value="ATP-NAD_kinase_PpnK-typ_C"/>
</dbReference>
<feature type="region of interest" description="Disordered" evidence="7">
    <location>
        <begin position="458"/>
        <end position="483"/>
    </location>
</feature>
<evidence type="ECO:0000313" key="9">
    <source>
        <dbReference type="Proteomes" id="UP000198287"/>
    </source>
</evidence>
<dbReference type="Proteomes" id="UP000198287">
    <property type="component" value="Unassembled WGS sequence"/>
</dbReference>
<dbReference type="PANTHER" id="PTHR13158:SF5">
    <property type="entry name" value="NAD KINASE 2, MITOCHONDRIAL"/>
    <property type="match status" value="1"/>
</dbReference>
<dbReference type="AlphaFoldDB" id="A0A226EFA9"/>
<dbReference type="EMBL" id="LNIX01000004">
    <property type="protein sequence ID" value="OXA56265.1"/>
    <property type="molecule type" value="Genomic_DNA"/>
</dbReference>
<dbReference type="Pfam" id="PF01513">
    <property type="entry name" value="NAD_kinase"/>
    <property type="match status" value="1"/>
</dbReference>
<evidence type="ECO:0000256" key="4">
    <source>
        <dbReference type="ARBA" id="ARBA00022777"/>
    </source>
</evidence>
<keyword evidence="9" id="KW-1185">Reference proteome</keyword>
<comment type="caution">
    <text evidence="8">The sequence shown here is derived from an EMBL/GenBank/DDBJ whole genome shotgun (WGS) entry which is preliminary data.</text>
</comment>
<protein>
    <recommendedName>
        <fullName evidence="2">NAD(+) kinase</fullName>
        <ecNumber evidence="2">2.7.1.23</ecNumber>
    </recommendedName>
</protein>
<keyword evidence="4 8" id="KW-0418">Kinase</keyword>
<evidence type="ECO:0000256" key="3">
    <source>
        <dbReference type="ARBA" id="ARBA00022679"/>
    </source>
</evidence>
<dbReference type="GO" id="GO:0019674">
    <property type="term" value="P:NAD+ metabolic process"/>
    <property type="evidence" value="ECO:0007669"/>
    <property type="project" value="InterPro"/>
</dbReference>
<proteinExistence type="inferred from homology"/>
<dbReference type="SUPFAM" id="SSF111331">
    <property type="entry name" value="NAD kinase/diacylglycerol kinase-like"/>
    <property type="match status" value="1"/>
</dbReference>
<dbReference type="Gene3D" id="2.60.200.30">
    <property type="entry name" value="Probable inorganic polyphosphate/atp-NAD kinase, domain 2"/>
    <property type="match status" value="1"/>
</dbReference>
<dbReference type="GO" id="GO:0006741">
    <property type="term" value="P:NADP+ biosynthetic process"/>
    <property type="evidence" value="ECO:0007669"/>
    <property type="project" value="InterPro"/>
</dbReference>
<dbReference type="InterPro" id="IPR017438">
    <property type="entry name" value="ATP-NAD_kinase_N"/>
</dbReference>
<dbReference type="InterPro" id="IPR002504">
    <property type="entry name" value="NADK"/>
</dbReference>
<gene>
    <name evidence="8" type="ORF">Fcan01_08972</name>
</gene>
<evidence type="ECO:0000256" key="1">
    <source>
        <dbReference type="ARBA" id="ARBA00010995"/>
    </source>
</evidence>
<accession>A0A226EFA9</accession>
<dbReference type="OrthoDB" id="185618at2759"/>
<reference evidence="8 9" key="1">
    <citation type="submission" date="2015-12" db="EMBL/GenBank/DDBJ databases">
        <title>The genome of Folsomia candida.</title>
        <authorList>
            <person name="Faddeeva A."/>
            <person name="Derks M.F."/>
            <person name="Anvar Y."/>
            <person name="Smit S."/>
            <person name="Van Straalen N."/>
            <person name="Roelofs D."/>
        </authorList>
    </citation>
    <scope>NUCLEOTIDE SEQUENCE [LARGE SCALE GENOMIC DNA]</scope>
    <source>
        <strain evidence="8 9">VU population</strain>
        <tissue evidence="8">Whole body</tissue>
    </source>
</reference>
<dbReference type="GO" id="GO:0003951">
    <property type="term" value="F:NAD+ kinase activity"/>
    <property type="evidence" value="ECO:0007669"/>
    <property type="project" value="UniProtKB-EC"/>
</dbReference>
<evidence type="ECO:0000313" key="8">
    <source>
        <dbReference type="EMBL" id="OXA56265.1"/>
    </source>
</evidence>
<evidence type="ECO:0000256" key="6">
    <source>
        <dbReference type="ARBA" id="ARBA00023027"/>
    </source>
</evidence>
<dbReference type="EC" id="2.7.1.23" evidence="2"/>
<evidence type="ECO:0000256" key="5">
    <source>
        <dbReference type="ARBA" id="ARBA00022857"/>
    </source>
</evidence>
<keyword evidence="6" id="KW-0520">NAD</keyword>
<dbReference type="STRING" id="158441.A0A226EFA9"/>
<evidence type="ECO:0000256" key="2">
    <source>
        <dbReference type="ARBA" id="ARBA00012120"/>
    </source>
</evidence>
<dbReference type="Gene3D" id="3.40.50.10330">
    <property type="entry name" value="Probable inorganic polyphosphate/atp-NAD kinase, domain 1"/>
    <property type="match status" value="1"/>
</dbReference>
<comment type="similarity">
    <text evidence="1">Belongs to the NAD kinase family.</text>
</comment>
<dbReference type="OMA" id="WHFNINK"/>
<name>A0A226EFA9_FOLCA</name>
<organism evidence="8 9">
    <name type="scientific">Folsomia candida</name>
    <name type="common">Springtail</name>
    <dbReference type="NCBI Taxonomy" id="158441"/>
    <lineage>
        <taxon>Eukaryota</taxon>
        <taxon>Metazoa</taxon>
        <taxon>Ecdysozoa</taxon>
        <taxon>Arthropoda</taxon>
        <taxon>Hexapoda</taxon>
        <taxon>Collembola</taxon>
        <taxon>Entomobryomorpha</taxon>
        <taxon>Isotomoidea</taxon>
        <taxon>Isotomidae</taxon>
        <taxon>Proisotominae</taxon>
        <taxon>Folsomia</taxon>
    </lineage>
</organism>